<dbReference type="EMBL" id="JBJQOH010000006">
    <property type="protein sequence ID" value="KAL3684855.1"/>
    <property type="molecule type" value="Genomic_DNA"/>
</dbReference>
<dbReference type="SUPFAM" id="SSF57850">
    <property type="entry name" value="RING/U-box"/>
    <property type="match status" value="1"/>
</dbReference>
<dbReference type="Proteomes" id="UP001633002">
    <property type="component" value="Unassembled WGS sequence"/>
</dbReference>
<comment type="caution">
    <text evidence="1">The sequence shown here is derived from an EMBL/GenBank/DDBJ whole genome shotgun (WGS) entry which is preliminary data.</text>
</comment>
<sequence length="153" mass="17766">MISQACHVYHNVFGPEGGYLPGSCNHPVHIACLLKLMMNQLSCSVCRAPYHKRMWYQFAYEKHLQAAEAFSTPAYHEYLAAYNHRWSLARRLELVDRYEETAGRDFADRHLVVKFHNSYACIWLRTASRSQALRRHGEPAQPRLVELSDDEAD</sequence>
<evidence type="ECO:0000313" key="2">
    <source>
        <dbReference type="Proteomes" id="UP001633002"/>
    </source>
</evidence>
<dbReference type="AlphaFoldDB" id="A0ABD3GZZ6"/>
<evidence type="ECO:0008006" key="3">
    <source>
        <dbReference type="Google" id="ProtNLM"/>
    </source>
</evidence>
<accession>A0ABD3GZZ6</accession>
<organism evidence="1 2">
    <name type="scientific">Riccia sorocarpa</name>
    <dbReference type="NCBI Taxonomy" id="122646"/>
    <lineage>
        <taxon>Eukaryota</taxon>
        <taxon>Viridiplantae</taxon>
        <taxon>Streptophyta</taxon>
        <taxon>Embryophyta</taxon>
        <taxon>Marchantiophyta</taxon>
        <taxon>Marchantiopsida</taxon>
        <taxon>Marchantiidae</taxon>
        <taxon>Marchantiales</taxon>
        <taxon>Ricciaceae</taxon>
        <taxon>Riccia</taxon>
    </lineage>
</organism>
<gene>
    <name evidence="1" type="ORF">R1sor_002877</name>
</gene>
<name>A0ABD3GZZ6_9MARC</name>
<keyword evidence="2" id="KW-1185">Reference proteome</keyword>
<evidence type="ECO:0000313" key="1">
    <source>
        <dbReference type="EMBL" id="KAL3684855.1"/>
    </source>
</evidence>
<protein>
    <recommendedName>
        <fullName evidence="3">RING-type E3 ubiquitin transferase</fullName>
    </recommendedName>
</protein>
<proteinExistence type="predicted"/>
<reference evidence="1 2" key="1">
    <citation type="submission" date="2024-09" db="EMBL/GenBank/DDBJ databases">
        <title>Chromosome-scale assembly of Riccia sorocarpa.</title>
        <authorList>
            <person name="Paukszto L."/>
        </authorList>
    </citation>
    <scope>NUCLEOTIDE SEQUENCE [LARGE SCALE GENOMIC DNA]</scope>
    <source>
        <strain evidence="1">LP-2024</strain>
        <tissue evidence="1">Aerial parts of the thallus</tissue>
    </source>
</reference>